<dbReference type="EMBL" id="CP036275">
    <property type="protein sequence ID" value="QDU35887.1"/>
    <property type="molecule type" value="Genomic_DNA"/>
</dbReference>
<proteinExistence type="predicted"/>
<protein>
    <submittedName>
        <fullName evidence="3">Phosphatidylglycerophosphatase A</fullName>
        <ecNumber evidence="3">3.1.3.27</ecNumber>
    </submittedName>
</protein>
<dbReference type="GO" id="GO:0008962">
    <property type="term" value="F:phosphatidylglycerophosphatase activity"/>
    <property type="evidence" value="ECO:0007669"/>
    <property type="project" value="UniProtKB-EC"/>
</dbReference>
<evidence type="ECO:0000256" key="1">
    <source>
        <dbReference type="SAM" id="Phobius"/>
    </source>
</evidence>
<feature type="transmembrane region" description="Helical" evidence="1">
    <location>
        <begin position="89"/>
        <end position="112"/>
    </location>
</feature>
<dbReference type="KEGG" id="mri:Mal4_01690"/>
<dbReference type="OrthoDB" id="9804091at2"/>
<keyword evidence="4" id="KW-1185">Reference proteome</keyword>
<gene>
    <name evidence="3" type="primary">pgpA</name>
    <name evidence="3" type="ORF">Mal4_01690</name>
</gene>
<evidence type="ECO:0000313" key="4">
    <source>
        <dbReference type="Proteomes" id="UP000320496"/>
    </source>
</evidence>
<keyword evidence="1" id="KW-1133">Transmembrane helix</keyword>
<feature type="domain" description="YutG/PgpA" evidence="2">
    <location>
        <begin position="15"/>
        <end position="152"/>
    </location>
</feature>
<keyword evidence="1" id="KW-0812">Transmembrane</keyword>
<dbReference type="PIRSF" id="PIRSF006162">
    <property type="entry name" value="PgpA"/>
    <property type="match status" value="1"/>
</dbReference>
<dbReference type="EC" id="3.1.3.27" evidence="3"/>
<dbReference type="InterPro" id="IPR026037">
    <property type="entry name" value="PgpA"/>
</dbReference>
<evidence type="ECO:0000313" key="3">
    <source>
        <dbReference type="EMBL" id="QDU35887.1"/>
    </source>
</evidence>
<sequence>MSRMPIWPDAPLLALATGFGAGYSRIAPGTVGSLWGLPLVWVLQQTCPNKVVYGLVTLVLVLIGVPICARACEHFGRHDPGSVVYDEIIAVALTFMFTDLTVVTGTIGFLLFRLFDIWKPWPIRAFERLPHGWGIMTDDLLAGIYAAIGLWISALLMA</sequence>
<keyword evidence="3" id="KW-0378">Hydrolase</keyword>
<name>A0A517Z077_9PLAN</name>
<dbReference type="CDD" id="cd06971">
    <property type="entry name" value="PgpA"/>
    <property type="match status" value="1"/>
</dbReference>
<dbReference type="Pfam" id="PF04608">
    <property type="entry name" value="PgpA"/>
    <property type="match status" value="1"/>
</dbReference>
<dbReference type="SUPFAM" id="SSF101307">
    <property type="entry name" value="YutG-like"/>
    <property type="match status" value="1"/>
</dbReference>
<organism evidence="3 4">
    <name type="scientific">Maioricimonas rarisocia</name>
    <dbReference type="NCBI Taxonomy" id="2528026"/>
    <lineage>
        <taxon>Bacteria</taxon>
        <taxon>Pseudomonadati</taxon>
        <taxon>Planctomycetota</taxon>
        <taxon>Planctomycetia</taxon>
        <taxon>Planctomycetales</taxon>
        <taxon>Planctomycetaceae</taxon>
        <taxon>Maioricimonas</taxon>
    </lineage>
</organism>
<feature type="transmembrane region" description="Helical" evidence="1">
    <location>
        <begin position="140"/>
        <end position="157"/>
    </location>
</feature>
<feature type="transmembrane region" description="Helical" evidence="1">
    <location>
        <begin position="50"/>
        <end position="69"/>
    </location>
</feature>
<reference evidence="3 4" key="1">
    <citation type="submission" date="2019-02" db="EMBL/GenBank/DDBJ databases">
        <title>Deep-cultivation of Planctomycetes and their phenomic and genomic characterization uncovers novel biology.</title>
        <authorList>
            <person name="Wiegand S."/>
            <person name="Jogler M."/>
            <person name="Boedeker C."/>
            <person name="Pinto D."/>
            <person name="Vollmers J."/>
            <person name="Rivas-Marin E."/>
            <person name="Kohn T."/>
            <person name="Peeters S.H."/>
            <person name="Heuer A."/>
            <person name="Rast P."/>
            <person name="Oberbeckmann S."/>
            <person name="Bunk B."/>
            <person name="Jeske O."/>
            <person name="Meyerdierks A."/>
            <person name="Storesund J.E."/>
            <person name="Kallscheuer N."/>
            <person name="Luecker S."/>
            <person name="Lage O.M."/>
            <person name="Pohl T."/>
            <person name="Merkel B.J."/>
            <person name="Hornburger P."/>
            <person name="Mueller R.-W."/>
            <person name="Bruemmer F."/>
            <person name="Labrenz M."/>
            <person name="Spormann A.M."/>
            <person name="Op den Camp H."/>
            <person name="Overmann J."/>
            <person name="Amann R."/>
            <person name="Jetten M.S.M."/>
            <person name="Mascher T."/>
            <person name="Medema M.H."/>
            <person name="Devos D.P."/>
            <person name="Kaster A.-K."/>
            <person name="Ovreas L."/>
            <person name="Rohde M."/>
            <person name="Galperin M.Y."/>
            <person name="Jogler C."/>
        </authorList>
    </citation>
    <scope>NUCLEOTIDE SEQUENCE [LARGE SCALE GENOMIC DNA]</scope>
    <source>
        <strain evidence="3 4">Mal4</strain>
    </source>
</reference>
<dbReference type="InterPro" id="IPR007686">
    <property type="entry name" value="YutG/PgpA"/>
</dbReference>
<dbReference type="GO" id="GO:0006629">
    <property type="term" value="P:lipid metabolic process"/>
    <property type="evidence" value="ECO:0007669"/>
    <property type="project" value="InterPro"/>
</dbReference>
<dbReference type="Proteomes" id="UP000320496">
    <property type="component" value="Chromosome"/>
</dbReference>
<dbReference type="PANTHER" id="PTHR36305:SF1">
    <property type="entry name" value="PHOSPHATIDYLGLYCEROPHOSPHATASE A"/>
    <property type="match status" value="1"/>
</dbReference>
<dbReference type="InterPro" id="IPR036681">
    <property type="entry name" value="PgpA-like_sf"/>
</dbReference>
<evidence type="ECO:0000259" key="2">
    <source>
        <dbReference type="Pfam" id="PF04608"/>
    </source>
</evidence>
<accession>A0A517Z077</accession>
<keyword evidence="1" id="KW-0472">Membrane</keyword>
<dbReference type="AlphaFoldDB" id="A0A517Z077"/>
<dbReference type="PANTHER" id="PTHR36305">
    <property type="entry name" value="PHOSPHATIDYLGLYCEROPHOSPHATASE A"/>
    <property type="match status" value="1"/>
</dbReference>